<feature type="region of interest" description="Disordered" evidence="1">
    <location>
        <begin position="1"/>
        <end position="24"/>
    </location>
</feature>
<keyword evidence="2" id="KW-1133">Transmembrane helix</keyword>
<dbReference type="PANTHER" id="PTHR11360:SF303">
    <property type="entry name" value="MAJOR FACILITATOR SUPERFAMILY (MFS) PROFILE DOMAIN-CONTAINING PROTEIN"/>
    <property type="match status" value="1"/>
</dbReference>
<dbReference type="AlphaFoldDB" id="A0AAQ4DBA1"/>
<dbReference type="Pfam" id="PF07690">
    <property type="entry name" value="MFS_1"/>
    <property type="match status" value="1"/>
</dbReference>
<feature type="transmembrane region" description="Helical" evidence="2">
    <location>
        <begin position="347"/>
        <end position="366"/>
    </location>
</feature>
<dbReference type="GO" id="GO:0008028">
    <property type="term" value="F:monocarboxylic acid transmembrane transporter activity"/>
    <property type="evidence" value="ECO:0007669"/>
    <property type="project" value="TreeGrafter"/>
</dbReference>
<dbReference type="InterPro" id="IPR050327">
    <property type="entry name" value="Proton-linked_MCT"/>
</dbReference>
<dbReference type="Gene3D" id="1.20.1250.20">
    <property type="entry name" value="MFS general substrate transporter like domains"/>
    <property type="match status" value="1"/>
</dbReference>
<evidence type="ECO:0000313" key="3">
    <source>
        <dbReference type="EMBL" id="KAK8759741.1"/>
    </source>
</evidence>
<reference evidence="3 4" key="1">
    <citation type="journal article" date="2023" name="Arcadia Sci">
        <title>De novo assembly of a long-read Amblyomma americanum tick genome.</title>
        <authorList>
            <person name="Chou S."/>
            <person name="Poskanzer K.E."/>
            <person name="Rollins M."/>
            <person name="Thuy-Boun P.S."/>
        </authorList>
    </citation>
    <scope>NUCLEOTIDE SEQUENCE [LARGE SCALE GENOMIC DNA]</scope>
    <source>
        <strain evidence="3">F_SG_1</strain>
        <tissue evidence="3">Salivary glands</tissue>
    </source>
</reference>
<dbReference type="SUPFAM" id="SSF103473">
    <property type="entry name" value="MFS general substrate transporter"/>
    <property type="match status" value="1"/>
</dbReference>
<keyword evidence="2" id="KW-0812">Transmembrane</keyword>
<feature type="transmembrane region" description="Helical" evidence="2">
    <location>
        <begin position="34"/>
        <end position="63"/>
    </location>
</feature>
<sequence length="479" mass="52322">MSSGDEQKWKTGNGSCETAGRSGRQDKPIPLDTCWIVPVAMAGASFLITMPWSWFGLLFVLFLEKFGITREEASWPKSIGIMLSHLSGLAVYVLQRQIKTYYIVLLSTILTSAAFIFSALAQDIFWMTMTFGVMHGLGHGIFLTSSAVYTLLHFDRYRSVATSSIFIAYGISAVVSQFVLAQLVDTYALDGALLVYGGILMNSTAVVLLARNPTPTRLWWQRSTQDSLLNGCPKPKCYNALTDSKRKPGATESCQPTERARQLESASLKHVLELFSAPAFYVLVVAVVVGDYTAGEYSTTIVDYGIDKGIPLESAKHLVTFASMGQLAGRVVVPVLADCLPFSRRPLYVLSFLCIFACMVAMPHVFSFGAIFVLAAVTGVSQGYILCIRYVLIAEFLGVQRTAVSSGIVGVVMVPVSLVSPSIIGQFRDATGSYDGYYRMLGAMCLGAAVLFGVYDLYSRQKAKRTRHGKEQNLEDNSV</sequence>
<feature type="transmembrane region" description="Helical" evidence="2">
    <location>
        <begin position="436"/>
        <end position="458"/>
    </location>
</feature>
<dbReference type="PANTHER" id="PTHR11360">
    <property type="entry name" value="MONOCARBOXYLATE TRANSPORTER"/>
    <property type="match status" value="1"/>
</dbReference>
<evidence type="ECO:0000313" key="4">
    <source>
        <dbReference type="Proteomes" id="UP001321473"/>
    </source>
</evidence>
<name>A0AAQ4DBA1_AMBAM</name>
<organism evidence="3 4">
    <name type="scientific">Amblyomma americanum</name>
    <name type="common">Lone star tick</name>
    <dbReference type="NCBI Taxonomy" id="6943"/>
    <lineage>
        <taxon>Eukaryota</taxon>
        <taxon>Metazoa</taxon>
        <taxon>Ecdysozoa</taxon>
        <taxon>Arthropoda</taxon>
        <taxon>Chelicerata</taxon>
        <taxon>Arachnida</taxon>
        <taxon>Acari</taxon>
        <taxon>Parasitiformes</taxon>
        <taxon>Ixodida</taxon>
        <taxon>Ixodoidea</taxon>
        <taxon>Ixodidae</taxon>
        <taxon>Amblyomminae</taxon>
        <taxon>Amblyomma</taxon>
    </lineage>
</organism>
<feature type="transmembrane region" description="Helical" evidence="2">
    <location>
        <begin position="159"/>
        <end position="180"/>
    </location>
</feature>
<feature type="transmembrane region" description="Helical" evidence="2">
    <location>
        <begin position="372"/>
        <end position="392"/>
    </location>
</feature>
<evidence type="ECO:0000256" key="2">
    <source>
        <dbReference type="SAM" id="Phobius"/>
    </source>
</evidence>
<dbReference type="InterPro" id="IPR011701">
    <property type="entry name" value="MFS"/>
</dbReference>
<proteinExistence type="predicted"/>
<gene>
    <name evidence="3" type="ORF">V5799_002627</name>
</gene>
<feature type="transmembrane region" description="Helical" evidence="2">
    <location>
        <begin position="192"/>
        <end position="210"/>
    </location>
</feature>
<dbReference type="EMBL" id="JARKHS020032658">
    <property type="protein sequence ID" value="KAK8759741.1"/>
    <property type="molecule type" value="Genomic_DNA"/>
</dbReference>
<protein>
    <recommendedName>
        <fullName evidence="5">Monocarboxylate transporter</fullName>
    </recommendedName>
</protein>
<feature type="transmembrane region" description="Helical" evidence="2">
    <location>
        <begin position="101"/>
        <end position="121"/>
    </location>
</feature>
<dbReference type="InterPro" id="IPR036259">
    <property type="entry name" value="MFS_trans_sf"/>
</dbReference>
<dbReference type="Proteomes" id="UP001321473">
    <property type="component" value="Unassembled WGS sequence"/>
</dbReference>
<feature type="transmembrane region" description="Helical" evidence="2">
    <location>
        <begin position="133"/>
        <end position="152"/>
    </location>
</feature>
<keyword evidence="2" id="KW-0472">Membrane</keyword>
<evidence type="ECO:0000256" key="1">
    <source>
        <dbReference type="SAM" id="MobiDB-lite"/>
    </source>
</evidence>
<accession>A0AAQ4DBA1</accession>
<feature type="transmembrane region" description="Helical" evidence="2">
    <location>
        <begin position="404"/>
        <end position="424"/>
    </location>
</feature>
<evidence type="ECO:0008006" key="5">
    <source>
        <dbReference type="Google" id="ProtNLM"/>
    </source>
</evidence>
<keyword evidence="4" id="KW-1185">Reference proteome</keyword>
<comment type="caution">
    <text evidence="3">The sequence shown here is derived from an EMBL/GenBank/DDBJ whole genome shotgun (WGS) entry which is preliminary data.</text>
</comment>